<dbReference type="OrthoDB" id="3394858at2"/>
<sequence length="163" mass="17364">MKAENIIGDITDGAYAGRRRHHVDIGWGDATKHRQVVTADSGIDVHITLPRGTFLRAGAVIADDGDDVVVVRRPAEKAVAVRFADNCDAAGARRMMLLGYLLGNQHAPVDVTEDRVAAPLFTSVHAAEELLAELGVVGEVSELALAVSGWSRTSSDSHAGHRH</sequence>
<dbReference type="Gene3D" id="2.60.260.20">
    <property type="entry name" value="Urease metallochaperone UreE, N-terminal domain"/>
    <property type="match status" value="1"/>
</dbReference>
<keyword evidence="2" id="KW-0533">Nickel</keyword>
<proteinExistence type="predicted"/>
<organism evidence="5 6">
    <name type="scientific">Mycolicibacterium aurum</name>
    <name type="common">Mycobacterium aurum</name>
    <dbReference type="NCBI Taxonomy" id="1791"/>
    <lineage>
        <taxon>Bacteria</taxon>
        <taxon>Bacillati</taxon>
        <taxon>Actinomycetota</taxon>
        <taxon>Actinomycetes</taxon>
        <taxon>Mycobacteriales</taxon>
        <taxon>Mycobacteriaceae</taxon>
        <taxon>Mycolicibacterium</taxon>
    </lineage>
</organism>
<dbReference type="SMART" id="SM00988">
    <property type="entry name" value="UreE_N"/>
    <property type="match status" value="1"/>
</dbReference>
<evidence type="ECO:0000256" key="1">
    <source>
        <dbReference type="ARBA" id="ARBA00022490"/>
    </source>
</evidence>
<dbReference type="STRING" id="1791.GCA_001049355_03666"/>
<keyword evidence="3" id="KW-0143">Chaperone</keyword>
<dbReference type="GO" id="GO:0005737">
    <property type="term" value="C:cytoplasm"/>
    <property type="evidence" value="ECO:0007669"/>
    <property type="project" value="UniProtKB-SubCell"/>
</dbReference>
<evidence type="ECO:0000313" key="6">
    <source>
        <dbReference type="Proteomes" id="UP000279306"/>
    </source>
</evidence>
<evidence type="ECO:0000313" key="5">
    <source>
        <dbReference type="EMBL" id="VEG57802.1"/>
    </source>
</evidence>
<dbReference type="GO" id="GO:0065003">
    <property type="term" value="P:protein-containing complex assembly"/>
    <property type="evidence" value="ECO:0007669"/>
    <property type="project" value="InterPro"/>
</dbReference>
<dbReference type="SUPFAM" id="SSF69287">
    <property type="entry name" value="Urease metallochaperone UreE, N-terminal domain"/>
    <property type="match status" value="1"/>
</dbReference>
<gene>
    <name evidence="5" type="primary">ureE</name>
    <name evidence="5" type="ORF">NCTC10437_04817</name>
</gene>
<dbReference type="RefSeq" id="WP_048633543.1">
    <property type="nucleotide sequence ID" value="NZ_CVQQ01000012.1"/>
</dbReference>
<dbReference type="PIRSF" id="PIRSF036402">
    <property type="entry name" value="Ureas_acces_UreE"/>
    <property type="match status" value="1"/>
</dbReference>
<feature type="domain" description="UreE urease accessory N-terminal" evidence="4">
    <location>
        <begin position="6"/>
        <end position="70"/>
    </location>
</feature>
<dbReference type="KEGG" id="mauu:NCTC10437_04817"/>
<reference evidence="5 6" key="1">
    <citation type="submission" date="2018-12" db="EMBL/GenBank/DDBJ databases">
        <authorList>
            <consortium name="Pathogen Informatics"/>
        </authorList>
    </citation>
    <scope>NUCLEOTIDE SEQUENCE [LARGE SCALE GENOMIC DNA]</scope>
    <source>
        <strain evidence="5 6">NCTC10437</strain>
    </source>
</reference>
<dbReference type="GO" id="GO:0006457">
    <property type="term" value="P:protein folding"/>
    <property type="evidence" value="ECO:0007669"/>
    <property type="project" value="InterPro"/>
</dbReference>
<name>A0A3S4VSP7_MYCAU</name>
<dbReference type="InterPro" id="IPR012406">
    <property type="entry name" value="UreE"/>
</dbReference>
<dbReference type="EMBL" id="LR134356">
    <property type="protein sequence ID" value="VEG57802.1"/>
    <property type="molecule type" value="Genomic_DNA"/>
</dbReference>
<dbReference type="GO" id="GO:0019627">
    <property type="term" value="P:urea metabolic process"/>
    <property type="evidence" value="ECO:0007669"/>
    <property type="project" value="InterPro"/>
</dbReference>
<evidence type="ECO:0000256" key="2">
    <source>
        <dbReference type="ARBA" id="ARBA00022596"/>
    </source>
</evidence>
<evidence type="ECO:0000259" key="4">
    <source>
        <dbReference type="SMART" id="SM00988"/>
    </source>
</evidence>
<evidence type="ECO:0000256" key="3">
    <source>
        <dbReference type="ARBA" id="ARBA00023186"/>
    </source>
</evidence>
<dbReference type="GO" id="GO:0016151">
    <property type="term" value="F:nickel cation binding"/>
    <property type="evidence" value="ECO:0007669"/>
    <property type="project" value="InterPro"/>
</dbReference>
<dbReference type="InterPro" id="IPR036118">
    <property type="entry name" value="UreE_N_sf"/>
</dbReference>
<dbReference type="Proteomes" id="UP000279306">
    <property type="component" value="Chromosome"/>
</dbReference>
<accession>A0A3S4VSP7</accession>
<keyword evidence="6" id="KW-1185">Reference proteome</keyword>
<keyword evidence="1" id="KW-0963">Cytoplasm</keyword>
<dbReference type="AlphaFoldDB" id="A0A3S4VSP7"/>
<dbReference type="InterPro" id="IPR004029">
    <property type="entry name" value="UreE_N"/>
</dbReference>
<protein>
    <submittedName>
        <fullName evidence="5">Urease accessory protein UreE-like protein</fullName>
    </submittedName>
</protein>